<dbReference type="Proteomes" id="UP000564964">
    <property type="component" value="Unassembled WGS sequence"/>
</dbReference>
<evidence type="ECO:0000313" key="1">
    <source>
        <dbReference type="EMBL" id="HIH16121.1"/>
    </source>
</evidence>
<dbReference type="InterPro" id="IPR029044">
    <property type="entry name" value="Nucleotide-diphossugar_trans"/>
</dbReference>
<name>A0A7J4JEC9_9ARCH</name>
<dbReference type="AlphaFoldDB" id="A0A7J4JEC9"/>
<accession>A0A7J4JEC9</accession>
<evidence type="ECO:0000313" key="2">
    <source>
        <dbReference type="Proteomes" id="UP000564964"/>
    </source>
</evidence>
<organism evidence="1 2">
    <name type="scientific">Candidatus Iainarchaeum sp</name>
    <dbReference type="NCBI Taxonomy" id="3101447"/>
    <lineage>
        <taxon>Archaea</taxon>
        <taxon>Candidatus Iainarchaeota</taxon>
        <taxon>Candidatus Iainarchaeia</taxon>
        <taxon>Candidatus Iainarchaeales</taxon>
        <taxon>Candidatus Iainarchaeaceae</taxon>
        <taxon>Candidatus Iainarchaeum</taxon>
    </lineage>
</organism>
<sequence length="74" mass="8482">MGGFDTRLVTSEDIDLAKRVQAIGRVVYAPEAVVRVSNRRLRAWGYGKFLSYHVSNAFRYRLLGHAHADYEVVR</sequence>
<protein>
    <submittedName>
        <fullName evidence="1">Uncharacterized protein</fullName>
    </submittedName>
</protein>
<dbReference type="EMBL" id="DUGH01000041">
    <property type="protein sequence ID" value="HIH16121.1"/>
    <property type="molecule type" value="Genomic_DNA"/>
</dbReference>
<reference evidence="2" key="1">
    <citation type="journal article" date="2020" name="bioRxiv">
        <title>A rank-normalized archaeal taxonomy based on genome phylogeny resolves widespread incomplete and uneven classifications.</title>
        <authorList>
            <person name="Rinke C."/>
            <person name="Chuvochina M."/>
            <person name="Mussig A.J."/>
            <person name="Chaumeil P.-A."/>
            <person name="Waite D.W."/>
            <person name="Whitman W.B."/>
            <person name="Parks D.H."/>
            <person name="Hugenholtz P."/>
        </authorList>
    </citation>
    <scope>NUCLEOTIDE SEQUENCE [LARGE SCALE GENOMIC DNA]</scope>
</reference>
<proteinExistence type="predicted"/>
<comment type="caution">
    <text evidence="1">The sequence shown here is derived from an EMBL/GenBank/DDBJ whole genome shotgun (WGS) entry which is preliminary data.</text>
</comment>
<dbReference type="SUPFAM" id="SSF53448">
    <property type="entry name" value="Nucleotide-diphospho-sugar transferases"/>
    <property type="match status" value="1"/>
</dbReference>
<gene>
    <name evidence="1" type="ORF">HA252_01820</name>
</gene>